<dbReference type="InterPro" id="IPR036390">
    <property type="entry name" value="WH_DNA-bd_sf"/>
</dbReference>
<dbReference type="RefSeq" id="WP_106215585.1">
    <property type="nucleotide sequence ID" value="NZ_PVZF01000024.1"/>
</dbReference>
<evidence type="ECO:0000313" key="1">
    <source>
        <dbReference type="EMBL" id="PRY08413.1"/>
    </source>
</evidence>
<dbReference type="Gene3D" id="1.10.10.10">
    <property type="entry name" value="Winged helix-like DNA-binding domain superfamily/Winged helix DNA-binding domain"/>
    <property type="match status" value="1"/>
</dbReference>
<keyword evidence="2" id="KW-1185">Reference proteome</keyword>
<comment type="caution">
    <text evidence="1">The sequence shown here is derived from an EMBL/GenBank/DDBJ whole genome shotgun (WGS) entry which is preliminary data.</text>
</comment>
<dbReference type="AlphaFoldDB" id="A0A2T0QTK6"/>
<reference evidence="1 2" key="1">
    <citation type="submission" date="2018-03" db="EMBL/GenBank/DDBJ databases">
        <title>Genomic Encyclopedia of Archaeal and Bacterial Type Strains, Phase II (KMG-II): from individual species to whole genera.</title>
        <authorList>
            <person name="Goeker M."/>
        </authorList>
    </citation>
    <scope>NUCLEOTIDE SEQUENCE [LARGE SCALE GENOMIC DNA]</scope>
    <source>
        <strain evidence="1 2">DSM 19711</strain>
    </source>
</reference>
<dbReference type="OrthoDB" id="3211423at2"/>
<dbReference type="InterPro" id="IPR036388">
    <property type="entry name" value="WH-like_DNA-bd_sf"/>
</dbReference>
<dbReference type="SUPFAM" id="SSF46785">
    <property type="entry name" value="Winged helix' DNA-binding domain"/>
    <property type="match status" value="1"/>
</dbReference>
<dbReference type="Proteomes" id="UP000238083">
    <property type="component" value="Unassembled WGS sequence"/>
</dbReference>
<evidence type="ECO:0000313" key="2">
    <source>
        <dbReference type="Proteomes" id="UP000238083"/>
    </source>
</evidence>
<sequence length="473" mass="51819">MTSWTPNVQSGHGGRDGFCDHYGCTQRACFGMLSCGDHADDPMTAGAPLPAKYQDEVRDGFEHRTDIESRSEARFSVVMSMRNKSWSRVRIERVLLDRNNGISAAYWNESGNRGGGGRTVRQAQSRVERDIRRADEKIADSPAIRSRQEAVQHLGMVRAAADAADWSGRSGGSQRTVLAAFLAVASRTNKVMVGMSLRQLSEEANVGRGTAERAVKALQAAGWLTVMSGGEEGLSAVYSLHVPATLTVRETVEVENLSVPEVSAVMLHEAFTWRGLSATAAQVWVVLSDVEGQTQKAVAAASGKSLPTVRKHLRALKQYGLVAQNAEGGWLRLDADLDAVAVNLDTHNSRQERRNRNAIERDLYVRAQADIRARREAERIAAKAERDRWVPMEDGTFLNRETGEVRDGLTAEQVKAMREPQDDEDDAPAVVIDLTVADLGTADEAEPFDPEMAECMTEWAAMMSDVYEFGGAL</sequence>
<name>A0A2T0QTK6_9ACTN</name>
<accession>A0A2T0QTK6</accession>
<dbReference type="EMBL" id="PVZF01000024">
    <property type="protein sequence ID" value="PRY08413.1"/>
    <property type="molecule type" value="Genomic_DNA"/>
</dbReference>
<gene>
    <name evidence="1" type="ORF">CLV37_1248</name>
</gene>
<protein>
    <submittedName>
        <fullName evidence="1">Uncharacterized protein</fullName>
    </submittedName>
</protein>
<organism evidence="1 2">
    <name type="scientific">Kineococcus rhizosphaerae</name>
    <dbReference type="NCBI Taxonomy" id="559628"/>
    <lineage>
        <taxon>Bacteria</taxon>
        <taxon>Bacillati</taxon>
        <taxon>Actinomycetota</taxon>
        <taxon>Actinomycetes</taxon>
        <taxon>Kineosporiales</taxon>
        <taxon>Kineosporiaceae</taxon>
        <taxon>Kineococcus</taxon>
    </lineage>
</organism>
<proteinExistence type="predicted"/>